<evidence type="ECO:0000256" key="1">
    <source>
        <dbReference type="ARBA" id="ARBA00004514"/>
    </source>
</evidence>
<dbReference type="SMART" id="SM00450">
    <property type="entry name" value="RHOD"/>
    <property type="match status" value="1"/>
</dbReference>
<feature type="binding site" evidence="11">
    <location>
        <position position="170"/>
    </location>
    <ligand>
        <name>Zn(2+)</name>
        <dbReference type="ChEBI" id="CHEBI:29105"/>
    </ligand>
</feature>
<evidence type="ECO:0000313" key="13">
    <source>
        <dbReference type="EMBL" id="CRL07505.1"/>
    </source>
</evidence>
<feature type="binding site" evidence="11">
    <location>
        <position position="248"/>
    </location>
    <ligand>
        <name>Zn(2+)</name>
        <dbReference type="ChEBI" id="CHEBI:29105"/>
    </ligand>
</feature>
<keyword evidence="5 11" id="KW-0479">Metal-binding</keyword>
<dbReference type="Pfam" id="PF00899">
    <property type="entry name" value="ThiF"/>
    <property type="match status" value="1"/>
</dbReference>
<protein>
    <recommendedName>
        <fullName evidence="11">Adenylyltransferase and sulfurtransferase MOCS3 homolog</fullName>
    </recommendedName>
    <alternativeName>
        <fullName evidence="11">UBA4 homolog</fullName>
    </alternativeName>
    <alternativeName>
        <fullName evidence="11">Ubiquitin-like protein activator 4 homolog</fullName>
    </alternativeName>
    <domain>
        <recommendedName>
            <fullName evidence="11">Adenylyltransferase</fullName>
            <ecNumber evidence="11">2.7.7.-</ecNumber>
        </recommendedName>
    </domain>
    <domain>
        <recommendedName>
            <fullName evidence="11">Sulfurtransferase</fullName>
            <ecNumber evidence="11">2.8.1.-</ecNumber>
        </recommendedName>
    </domain>
</protein>
<keyword evidence="14" id="KW-1185">Reference proteome</keyword>
<feature type="binding site" evidence="11">
    <location>
        <begin position="68"/>
        <end position="72"/>
    </location>
    <ligand>
        <name>ATP</name>
        <dbReference type="ChEBI" id="CHEBI:30616"/>
    </ligand>
</feature>
<evidence type="ECO:0000259" key="12">
    <source>
        <dbReference type="PROSITE" id="PS50206"/>
    </source>
</evidence>
<organism evidence="13 14">
    <name type="scientific">Clunio marinus</name>
    <dbReference type="NCBI Taxonomy" id="568069"/>
    <lineage>
        <taxon>Eukaryota</taxon>
        <taxon>Metazoa</taxon>
        <taxon>Ecdysozoa</taxon>
        <taxon>Arthropoda</taxon>
        <taxon>Hexapoda</taxon>
        <taxon>Insecta</taxon>
        <taxon>Pterygota</taxon>
        <taxon>Neoptera</taxon>
        <taxon>Endopterygota</taxon>
        <taxon>Diptera</taxon>
        <taxon>Nematocera</taxon>
        <taxon>Chironomoidea</taxon>
        <taxon>Chironomidae</taxon>
        <taxon>Clunio</taxon>
    </lineage>
</organism>
<keyword evidence="4 11" id="KW-0819">tRNA processing</keyword>
<dbReference type="GO" id="GO:0032447">
    <property type="term" value="P:protein urmylation"/>
    <property type="evidence" value="ECO:0007669"/>
    <property type="project" value="TreeGrafter"/>
</dbReference>
<evidence type="ECO:0000256" key="5">
    <source>
        <dbReference type="ARBA" id="ARBA00022723"/>
    </source>
</evidence>
<dbReference type="NCBIfam" id="NF004281">
    <property type="entry name" value="PRK05690.1"/>
    <property type="match status" value="1"/>
</dbReference>
<dbReference type="HAMAP" id="MF_03049">
    <property type="entry name" value="MOCS3_Uba4"/>
    <property type="match status" value="1"/>
</dbReference>
<dbReference type="Gene3D" id="3.40.250.10">
    <property type="entry name" value="Rhodanese-like domain"/>
    <property type="match status" value="1"/>
</dbReference>
<dbReference type="Proteomes" id="UP000183832">
    <property type="component" value="Unassembled WGS sequence"/>
</dbReference>
<feature type="binding site" evidence="11">
    <location>
        <position position="85"/>
    </location>
    <ligand>
        <name>ATP</name>
        <dbReference type="ChEBI" id="CHEBI:30616"/>
    </ligand>
</feature>
<accession>A0A1J1J931</accession>
<keyword evidence="10 11" id="KW-0511">Multifunctional enzyme</keyword>
<dbReference type="InterPro" id="IPR000594">
    <property type="entry name" value="ThiF_NAD_FAD-bd"/>
</dbReference>
<dbReference type="UniPathway" id="UPA00988"/>
<feature type="binding site" evidence="11">
    <location>
        <position position="61"/>
    </location>
    <ligand>
        <name>ATP</name>
        <dbReference type="ChEBI" id="CHEBI:30616"/>
    </ligand>
</feature>
<dbReference type="GO" id="GO:0004792">
    <property type="term" value="F:thiosulfate-cyanide sulfurtransferase activity"/>
    <property type="evidence" value="ECO:0007669"/>
    <property type="project" value="TreeGrafter"/>
</dbReference>
<dbReference type="PANTHER" id="PTHR10953">
    <property type="entry name" value="UBIQUITIN-ACTIVATING ENZYME E1"/>
    <property type="match status" value="1"/>
</dbReference>
<keyword evidence="2 11" id="KW-0963">Cytoplasm</keyword>
<feature type="binding site" evidence="11">
    <location>
        <position position="173"/>
    </location>
    <ligand>
        <name>Zn(2+)</name>
        <dbReference type="ChEBI" id="CHEBI:29105"/>
    </ligand>
</feature>
<dbReference type="EMBL" id="CVRI01000072">
    <property type="protein sequence ID" value="CRL07505.1"/>
    <property type="molecule type" value="Genomic_DNA"/>
</dbReference>
<keyword evidence="9 11" id="KW-0501">Molybdenum cofactor biosynthesis</keyword>
<evidence type="ECO:0000256" key="7">
    <source>
        <dbReference type="ARBA" id="ARBA00022833"/>
    </source>
</evidence>
<evidence type="ECO:0000313" key="14">
    <source>
        <dbReference type="Proteomes" id="UP000183832"/>
    </source>
</evidence>
<comment type="subcellular location">
    <subcellularLocation>
        <location evidence="1">Cytoplasm</location>
        <location evidence="1">Cytosol</location>
    </subcellularLocation>
</comment>
<evidence type="ECO:0000256" key="8">
    <source>
        <dbReference type="ARBA" id="ARBA00022840"/>
    </source>
</evidence>
<dbReference type="GO" id="GO:0046872">
    <property type="term" value="F:metal ion binding"/>
    <property type="evidence" value="ECO:0007669"/>
    <property type="project" value="UniProtKB-KW"/>
</dbReference>
<feature type="active site" description="Glycyl thioester intermediate; for adenylyltransferase activity" evidence="11">
    <location>
        <position position="187"/>
    </location>
</feature>
<dbReference type="GO" id="GO:0042292">
    <property type="term" value="F:URM1 activating enzyme activity"/>
    <property type="evidence" value="ECO:0007669"/>
    <property type="project" value="TreeGrafter"/>
</dbReference>
<feature type="binding site" evidence="11">
    <location>
        <position position="40"/>
    </location>
    <ligand>
        <name>ATP</name>
        <dbReference type="ChEBI" id="CHEBI:30616"/>
    </ligand>
</feature>
<dbReference type="InterPro" id="IPR045886">
    <property type="entry name" value="ThiF/MoeB/HesA"/>
</dbReference>
<feature type="binding site" evidence="11">
    <location>
        <begin position="129"/>
        <end position="130"/>
    </location>
    <ligand>
        <name>ATP</name>
        <dbReference type="ChEBI" id="CHEBI:30616"/>
    </ligand>
</feature>
<feature type="binding site" evidence="11">
    <location>
        <position position="245"/>
    </location>
    <ligand>
        <name>Zn(2+)</name>
        <dbReference type="ChEBI" id="CHEBI:29105"/>
    </ligand>
</feature>
<dbReference type="InterPro" id="IPR028885">
    <property type="entry name" value="MOCS3/Uba4"/>
</dbReference>
<evidence type="ECO:0000256" key="6">
    <source>
        <dbReference type="ARBA" id="ARBA00022741"/>
    </source>
</evidence>
<dbReference type="GO" id="GO:0070566">
    <property type="term" value="F:adenylyltransferase activity"/>
    <property type="evidence" value="ECO:0007669"/>
    <property type="project" value="InterPro"/>
</dbReference>
<dbReference type="InterPro" id="IPR036873">
    <property type="entry name" value="Rhodanese-like_dom_sf"/>
</dbReference>
<gene>
    <name evidence="13" type="ORF">CLUMA_CG020471</name>
</gene>
<evidence type="ECO:0000256" key="2">
    <source>
        <dbReference type="ARBA" id="ARBA00022490"/>
    </source>
</evidence>
<reference evidence="13 14" key="1">
    <citation type="submission" date="2015-04" db="EMBL/GenBank/DDBJ databases">
        <authorList>
            <person name="Syromyatnikov M.Y."/>
            <person name="Popov V.N."/>
        </authorList>
    </citation>
    <scope>NUCLEOTIDE SEQUENCE [LARGE SCALE GENOMIC DNA]</scope>
</reference>
<evidence type="ECO:0000256" key="11">
    <source>
        <dbReference type="HAMAP-Rule" id="MF_03049"/>
    </source>
</evidence>
<dbReference type="FunFam" id="3.40.50.720:FF:000033">
    <property type="entry name" value="Adenylyltransferase and sulfurtransferase MOCS3"/>
    <property type="match status" value="1"/>
</dbReference>
<dbReference type="InterPro" id="IPR035985">
    <property type="entry name" value="Ubiquitin-activating_enz"/>
</dbReference>
<dbReference type="STRING" id="568069.A0A1J1J931"/>
<comment type="cofactor">
    <cofactor evidence="11">
        <name>Zn(2+)</name>
        <dbReference type="ChEBI" id="CHEBI:29105"/>
    </cofactor>
    <text evidence="11">Binds 1 zinc ion per subunit.</text>
</comment>
<keyword evidence="3 11" id="KW-0808">Transferase</keyword>
<dbReference type="GO" id="GO:0005524">
    <property type="term" value="F:ATP binding"/>
    <property type="evidence" value="ECO:0007669"/>
    <property type="project" value="UniProtKB-KW"/>
</dbReference>
<keyword evidence="6 11" id="KW-0547">Nucleotide-binding</keyword>
<dbReference type="CDD" id="cd00757">
    <property type="entry name" value="ThiF_MoeB_HesA_family"/>
    <property type="match status" value="1"/>
</dbReference>
<dbReference type="PANTHER" id="PTHR10953:SF102">
    <property type="entry name" value="ADENYLYLTRANSFERASE AND SULFURTRANSFERASE MOCS3"/>
    <property type="match status" value="1"/>
</dbReference>
<dbReference type="FunFam" id="3.40.250.10:FF:000014">
    <property type="entry name" value="Adenylyltransferase and sulfurtransferase MOCS3"/>
    <property type="match status" value="1"/>
</dbReference>
<dbReference type="OrthoDB" id="10261062at2759"/>
<name>A0A1J1J931_9DIPT</name>
<dbReference type="SUPFAM" id="SSF69572">
    <property type="entry name" value="Activating enzymes of the ubiquitin-like proteins"/>
    <property type="match status" value="1"/>
</dbReference>
<dbReference type="EC" id="2.7.7.-" evidence="11"/>
<keyword evidence="7 11" id="KW-0862">Zinc</keyword>
<evidence type="ECO:0000256" key="4">
    <source>
        <dbReference type="ARBA" id="ARBA00022694"/>
    </source>
</evidence>
<comment type="pathway">
    <text evidence="11">tRNA modification; 5-methoxycarbonylmethyl-2-thiouridine-tRNA biosynthesis.</text>
</comment>
<evidence type="ECO:0000256" key="3">
    <source>
        <dbReference type="ARBA" id="ARBA00022679"/>
    </source>
</evidence>
<proteinExistence type="inferred from homology"/>
<dbReference type="PROSITE" id="PS50206">
    <property type="entry name" value="RHODANESE_3"/>
    <property type="match status" value="1"/>
</dbReference>
<dbReference type="InterPro" id="IPR001763">
    <property type="entry name" value="Rhodanese-like_dom"/>
</dbReference>
<feature type="active site" description="Cysteine persulfide intermediate; for sulfurtransferase activity" evidence="11">
    <location>
        <position position="345"/>
    </location>
</feature>
<dbReference type="AlphaFoldDB" id="A0A1J1J931"/>
<evidence type="ECO:0000256" key="9">
    <source>
        <dbReference type="ARBA" id="ARBA00023150"/>
    </source>
</evidence>
<keyword evidence="8 11" id="KW-0067">ATP-binding</keyword>
<comment type="function">
    <text evidence="11">Plays a central role in 2-thiolation of mcm(5)S(2)U at tRNA wobble positions of cytosolic tRNA(Lys), tRNA(Glu) and tRNA(Gln). Acts by mediating the C-terminal thiocarboxylation of the sulfur carrier URM1. Its N-terminus first activates URM1 as acyl-adenylate (-COAMP), then the persulfide sulfur on the catalytic cysteine is transferred to URM1 to form thiocarboxylation (-COSH) of its C-terminus. The reaction probably involves hydrogen sulfide that is generated from the persulfide intermediate and that acts as nucleophile towards URM1. Subsequently, a transient disulfide bond is formed. Does not use thiosulfate as sulfur donor; NFS1 probably acting as a sulfur donor for thiocarboxylation reactions.</text>
</comment>
<dbReference type="Gene3D" id="3.40.50.720">
    <property type="entry name" value="NAD(P)-binding Rossmann-like Domain"/>
    <property type="match status" value="1"/>
</dbReference>
<comment type="similarity">
    <text evidence="11">In the N-terminal section; belongs to the HesA/MoeB/ThiF family. UBA4 subfamily.</text>
</comment>
<dbReference type="EC" id="2.8.1.-" evidence="11"/>
<dbReference type="GO" id="GO:0005829">
    <property type="term" value="C:cytosol"/>
    <property type="evidence" value="ECO:0007669"/>
    <property type="project" value="UniProtKB-SubCell"/>
</dbReference>
<sequence length="387" mass="42693">MELTNREIARYSRQIILPGIGVKGQKRLKASSVLIVGAGGLGCPVSSNLAGAGIGTLGIIDYDNIEITNLHRQLLHSESSIGKSKVESIKNFIANLNSDVKVQTHQVLLNSKNALEIITKYDLVVDASDNVATRYLLNDACVLENKTLISGSALQMEGQMTVYNYKNGPCYRCIFPKPPPPETVQNCGDGGVLGAITGVIGSLQSMEVIKVILDHDDVLAGKLLLYDGASCSFRTIKLRNKRQDCDVCGVTPNITKLIDYEQFCGMAASDKDSGLNILESNERVTVEDYRNYNKDHLLIDVRSANEFEICKLNNAINIPIKRLLADKIDNDLKEEMKEKSVFVVCRRGNDSQLAVRHLNEKLGIRSKDLIGGLHSWTHTIDKDFPIY</sequence>
<evidence type="ECO:0000256" key="10">
    <source>
        <dbReference type="ARBA" id="ARBA00023268"/>
    </source>
</evidence>
<dbReference type="GO" id="GO:0002143">
    <property type="term" value="P:tRNA wobble position uridine thiolation"/>
    <property type="evidence" value="ECO:0007669"/>
    <property type="project" value="InterPro"/>
</dbReference>
<feature type="domain" description="Rhodanese" evidence="12">
    <location>
        <begin position="292"/>
        <end position="385"/>
    </location>
</feature>
<dbReference type="Pfam" id="PF00581">
    <property type="entry name" value="Rhodanese"/>
    <property type="match status" value="1"/>
</dbReference>
<dbReference type="GO" id="GO:0006777">
    <property type="term" value="P:Mo-molybdopterin cofactor biosynthetic process"/>
    <property type="evidence" value="ECO:0007669"/>
    <property type="project" value="UniProtKB-UniRule"/>
</dbReference>